<keyword evidence="2" id="KW-0808">Transferase</keyword>
<sequence>MYRVEVQPNMVFDIPESWTTTGDYISSFRKKYRDRYKTARKKGFTIVKKELTLVEIEALEADLFQLYKMVSDGAGVNSFVLPRDHFSHLKKALNTQFKIFAYFLDNKLVGFYTLILNNNNLETYFLGYNKNLQHKHQLYLNMLYDMAFYAIENHCVQVIYARTAMEIKSSVGARPRNMHIYMKHTNNFIANTILKIIVRYLNPTTAWQERHPFK</sequence>
<dbReference type="AlphaFoldDB" id="A0A9E8MT85"/>
<dbReference type="SUPFAM" id="SSF55729">
    <property type="entry name" value="Acyl-CoA N-acyltransferases (Nat)"/>
    <property type="match status" value="1"/>
</dbReference>
<gene>
    <name evidence="2" type="ORF">N7U66_12470</name>
</gene>
<name>A0A9E8MT85_9FLAO</name>
<dbReference type="EMBL" id="CP113088">
    <property type="protein sequence ID" value="WAC00998.1"/>
    <property type="molecule type" value="Genomic_DNA"/>
</dbReference>
<evidence type="ECO:0000313" key="2">
    <source>
        <dbReference type="EMBL" id="WAC00998.1"/>
    </source>
</evidence>
<dbReference type="InterPro" id="IPR038740">
    <property type="entry name" value="BioF2-like_GNAT_dom"/>
</dbReference>
<dbReference type="Pfam" id="PF13480">
    <property type="entry name" value="Acetyltransf_6"/>
    <property type="match status" value="1"/>
</dbReference>
<dbReference type="KEGG" id="lnu:N7U66_12470"/>
<evidence type="ECO:0000313" key="3">
    <source>
        <dbReference type="Proteomes" id="UP001164705"/>
    </source>
</evidence>
<proteinExistence type="predicted"/>
<dbReference type="RefSeq" id="WP_267675546.1">
    <property type="nucleotide sequence ID" value="NZ_CP113088.1"/>
</dbReference>
<accession>A0A9E8MT85</accession>
<dbReference type="Gene3D" id="3.40.630.30">
    <property type="match status" value="1"/>
</dbReference>
<protein>
    <submittedName>
        <fullName evidence="2">GNAT family N-acetyltransferase</fullName>
        <ecNumber evidence="2">2.3.1.-</ecNumber>
    </submittedName>
</protein>
<feature type="domain" description="BioF2-like acetyltransferase" evidence="1">
    <location>
        <begin position="30"/>
        <end position="154"/>
    </location>
</feature>
<organism evidence="2 3">
    <name type="scientific">Lacinutrix neustonica</name>
    <dbReference type="NCBI Taxonomy" id="2980107"/>
    <lineage>
        <taxon>Bacteria</taxon>
        <taxon>Pseudomonadati</taxon>
        <taxon>Bacteroidota</taxon>
        <taxon>Flavobacteriia</taxon>
        <taxon>Flavobacteriales</taxon>
        <taxon>Flavobacteriaceae</taxon>
        <taxon>Lacinutrix</taxon>
    </lineage>
</organism>
<reference evidence="2" key="1">
    <citation type="submission" date="2022-11" db="EMBL/GenBank/DDBJ databases">
        <title>Lacinutrix neustonica HL-RS19T sp. nov., isolated from the surface microlayer sample of brackish Lake Shihwa.</title>
        <authorList>
            <person name="Choi J.Y."/>
            <person name="Hwang C.Y."/>
        </authorList>
    </citation>
    <scope>NUCLEOTIDE SEQUENCE</scope>
    <source>
        <strain evidence="2">HL-RS19</strain>
    </source>
</reference>
<keyword evidence="3" id="KW-1185">Reference proteome</keyword>
<dbReference type="Proteomes" id="UP001164705">
    <property type="component" value="Chromosome"/>
</dbReference>
<dbReference type="InterPro" id="IPR016181">
    <property type="entry name" value="Acyl_CoA_acyltransferase"/>
</dbReference>
<evidence type="ECO:0000259" key="1">
    <source>
        <dbReference type="Pfam" id="PF13480"/>
    </source>
</evidence>
<keyword evidence="2" id="KW-0012">Acyltransferase</keyword>
<dbReference type="GO" id="GO:0016746">
    <property type="term" value="F:acyltransferase activity"/>
    <property type="evidence" value="ECO:0007669"/>
    <property type="project" value="UniProtKB-KW"/>
</dbReference>
<dbReference type="EC" id="2.3.1.-" evidence="2"/>